<comment type="caution">
    <text evidence="2">The sequence shown here is derived from an EMBL/GenBank/DDBJ whole genome shotgun (WGS) entry which is preliminary data.</text>
</comment>
<evidence type="ECO:0000313" key="2">
    <source>
        <dbReference type="EMBL" id="PFX26747.1"/>
    </source>
</evidence>
<dbReference type="PANTHER" id="PTHR37984">
    <property type="entry name" value="PROTEIN CBG26694"/>
    <property type="match status" value="1"/>
</dbReference>
<evidence type="ECO:0000313" key="3">
    <source>
        <dbReference type="Proteomes" id="UP000225706"/>
    </source>
</evidence>
<sequence>MQKRKKQQQLITSHSSVFLAGYQNHRHVSNAKQVELASDSDQELASLRPYILSGDWSQYKMTAYVCVKDELCVLGKLVLRGIRIVVPKALRGEVLRLAHEGHQGIVEIKARLRTKVWWPKIDSDAERMSAKRVVDVLTQIFSRYGFPFTLKSDNGPQFCCEEFEKFLSDHGIEHLISPPLWPQANGHVERQNGTQLKSLTVSHVDGKNWREGLQKFLLAYRTTPQTSTGVTPAFLVFGRELKTKLPELRCTGNLLDEGVTDRDWNHKLIHKEHADKKWGATESPVAAGDLVLLKNTKRSGKLEANFESEPYTVQTKEGGEVTVRSKECVEYRRNSALVKRYNPPGELPEATEAISQDASNTLPLEEDIATSRPRRTVRMPEKYKDYVLYELNTVDTLDLC</sequence>
<dbReference type="InterPro" id="IPR041588">
    <property type="entry name" value="Integrase_H2C2"/>
</dbReference>
<feature type="domain" description="Integrase catalytic" evidence="1">
    <location>
        <begin position="83"/>
        <end position="240"/>
    </location>
</feature>
<reference evidence="3" key="1">
    <citation type="journal article" date="2017" name="bioRxiv">
        <title>Comparative analysis of the genomes of Stylophora pistillata and Acropora digitifera provides evidence for extensive differences between species of corals.</title>
        <authorList>
            <person name="Voolstra C.R."/>
            <person name="Li Y."/>
            <person name="Liew Y.J."/>
            <person name="Baumgarten S."/>
            <person name="Zoccola D."/>
            <person name="Flot J.-F."/>
            <person name="Tambutte S."/>
            <person name="Allemand D."/>
            <person name="Aranda M."/>
        </authorList>
    </citation>
    <scope>NUCLEOTIDE SEQUENCE [LARGE SCALE GENOMIC DNA]</scope>
</reference>
<dbReference type="InterPro" id="IPR050951">
    <property type="entry name" value="Retrovirus_Pol_polyprotein"/>
</dbReference>
<dbReference type="EMBL" id="LSMT01000118">
    <property type="protein sequence ID" value="PFX26747.1"/>
    <property type="molecule type" value="Genomic_DNA"/>
</dbReference>
<dbReference type="GO" id="GO:0003676">
    <property type="term" value="F:nucleic acid binding"/>
    <property type="evidence" value="ECO:0007669"/>
    <property type="project" value="InterPro"/>
</dbReference>
<dbReference type="Proteomes" id="UP000225706">
    <property type="component" value="Unassembled WGS sequence"/>
</dbReference>
<dbReference type="SUPFAM" id="SSF53098">
    <property type="entry name" value="Ribonuclease H-like"/>
    <property type="match status" value="1"/>
</dbReference>
<dbReference type="Gene3D" id="3.30.420.10">
    <property type="entry name" value="Ribonuclease H-like superfamily/Ribonuclease H"/>
    <property type="match status" value="1"/>
</dbReference>
<accession>A0A2B4SDW2</accession>
<dbReference type="InterPro" id="IPR001584">
    <property type="entry name" value="Integrase_cat-core"/>
</dbReference>
<dbReference type="InterPro" id="IPR036397">
    <property type="entry name" value="RNaseH_sf"/>
</dbReference>
<dbReference type="AlphaFoldDB" id="A0A2B4SDW2"/>
<dbReference type="PROSITE" id="PS50994">
    <property type="entry name" value="INTEGRASE"/>
    <property type="match status" value="1"/>
</dbReference>
<gene>
    <name evidence="2" type="primary">K02A2.6</name>
    <name evidence="2" type="ORF">AWC38_SpisGene8549</name>
</gene>
<dbReference type="InterPro" id="IPR012337">
    <property type="entry name" value="RNaseH-like_sf"/>
</dbReference>
<dbReference type="OrthoDB" id="775972at2759"/>
<proteinExistence type="predicted"/>
<dbReference type="PANTHER" id="PTHR37984:SF11">
    <property type="entry name" value="INTEGRASE CATALYTIC DOMAIN-CONTAINING PROTEIN"/>
    <property type="match status" value="1"/>
</dbReference>
<organism evidence="2 3">
    <name type="scientific">Stylophora pistillata</name>
    <name type="common">Smooth cauliflower coral</name>
    <dbReference type="NCBI Taxonomy" id="50429"/>
    <lineage>
        <taxon>Eukaryota</taxon>
        <taxon>Metazoa</taxon>
        <taxon>Cnidaria</taxon>
        <taxon>Anthozoa</taxon>
        <taxon>Hexacorallia</taxon>
        <taxon>Scleractinia</taxon>
        <taxon>Astrocoeniina</taxon>
        <taxon>Pocilloporidae</taxon>
        <taxon>Stylophora</taxon>
    </lineage>
</organism>
<dbReference type="Pfam" id="PF17921">
    <property type="entry name" value="Integrase_H2C2"/>
    <property type="match status" value="1"/>
</dbReference>
<evidence type="ECO:0000259" key="1">
    <source>
        <dbReference type="PROSITE" id="PS50994"/>
    </source>
</evidence>
<dbReference type="GO" id="GO:0015074">
    <property type="term" value="P:DNA integration"/>
    <property type="evidence" value="ECO:0007669"/>
    <property type="project" value="InterPro"/>
</dbReference>
<keyword evidence="3" id="KW-1185">Reference proteome</keyword>
<protein>
    <submittedName>
        <fullName evidence="2">Uncharacterized protein K02A2.6</fullName>
    </submittedName>
</protein>
<name>A0A2B4SDW2_STYPI</name>